<name>A0A210R184_MIZYE</name>
<dbReference type="EMBL" id="NEDP02000890">
    <property type="protein sequence ID" value="OWF54742.1"/>
    <property type="molecule type" value="Genomic_DNA"/>
</dbReference>
<dbReference type="CDD" id="cd16147">
    <property type="entry name" value="G6S"/>
    <property type="match status" value="1"/>
</dbReference>
<feature type="chain" id="PRO_5012239447" evidence="7">
    <location>
        <begin position="26"/>
        <end position="534"/>
    </location>
</feature>
<comment type="caution">
    <text evidence="9">The sequence shown here is derived from an EMBL/GenBank/DDBJ whole genome shotgun (WGS) entry which is preliminary data.</text>
</comment>
<comment type="similarity">
    <text evidence="2">Belongs to the sulfatase family.</text>
</comment>
<sequence>MTRFHVYLGVMCAVVIATLINHAQGEATPNIVFILTDDQDLELGGTIPIKKTRDLIGSQGKVFEQFYVNTPLCCPSRSSILTGKHVHNNMAVNNSLEGNCSSPAWQQTQEVRAFPTYLHRKGYTTFFAGKYLNRYGNKKAGGVQHVPPGWTHWNGLVGNSKYYNYTLSVDGVEEKHGDNYDEDYFTDVINRKATTFLNSAPPTPFFMMLATPSAHAPFTPAPQYRDRFSQVKAPRDGSFNMHGSDKHWLIRQAITPMMNESVQYLDSIYRDRWRTLLSVDDMVENLVDQLTKKGLIDNTYIFFSSDNGYHVGQFSLPSDKRQLYQFDIHVPFMVRGPGITPGTTSQDLVTSIDLAPTFLEIAKIPPPSDMDGLSLLPQLSDTQINAQDRKYLLIEHQGEHTATIPGCPQYDGQNMANCLSACVCEDSLNNTYSCIVGGEEGQFYKYCRLQDDENFEEYYDLLVDVSELRNLAPVIKNNVSLYDHVTRTLSHLVQCAGPSCSRIPEKERPCDVKQTYLNVFTYIFELIQSMFNLY</sequence>
<dbReference type="PROSITE" id="PS00523">
    <property type="entry name" value="SULFATASE_1"/>
    <property type="match status" value="1"/>
</dbReference>
<feature type="signal peptide" evidence="7">
    <location>
        <begin position="1"/>
        <end position="25"/>
    </location>
</feature>
<keyword evidence="5" id="KW-0325">Glycoprotein</keyword>
<protein>
    <submittedName>
        <fullName evidence="9">N-acetylglucosamine-6-sulfatase</fullName>
    </submittedName>
</protein>
<evidence type="ECO:0000313" key="10">
    <source>
        <dbReference type="Proteomes" id="UP000242188"/>
    </source>
</evidence>
<keyword evidence="4" id="KW-0378">Hydrolase</keyword>
<feature type="modified residue" description="3-oxoalanine (Cys)" evidence="6">
    <location>
        <position position="73"/>
    </location>
</feature>
<dbReference type="AlphaFoldDB" id="A0A210R184"/>
<dbReference type="InterPro" id="IPR017850">
    <property type="entry name" value="Alkaline_phosphatase_core_sf"/>
</dbReference>
<accession>A0A210R184</accession>
<feature type="domain" description="Sulfatase N-terminal" evidence="8">
    <location>
        <begin position="29"/>
        <end position="363"/>
    </location>
</feature>
<proteinExistence type="inferred from homology"/>
<dbReference type="InterPro" id="IPR000917">
    <property type="entry name" value="Sulfatase_N"/>
</dbReference>
<dbReference type="InterPro" id="IPR012251">
    <property type="entry name" value="GlcNAc_6-SO4ase"/>
</dbReference>
<evidence type="ECO:0000256" key="3">
    <source>
        <dbReference type="ARBA" id="ARBA00022729"/>
    </source>
</evidence>
<gene>
    <name evidence="9" type="ORF">KP79_PYT18643</name>
</gene>
<evidence type="ECO:0000256" key="6">
    <source>
        <dbReference type="PIRSR" id="PIRSR036666-50"/>
    </source>
</evidence>
<evidence type="ECO:0000256" key="4">
    <source>
        <dbReference type="ARBA" id="ARBA00022801"/>
    </source>
</evidence>
<evidence type="ECO:0000259" key="8">
    <source>
        <dbReference type="Pfam" id="PF00884"/>
    </source>
</evidence>
<evidence type="ECO:0000256" key="2">
    <source>
        <dbReference type="ARBA" id="ARBA00008779"/>
    </source>
</evidence>
<evidence type="ECO:0000313" key="9">
    <source>
        <dbReference type="EMBL" id="OWF54742.1"/>
    </source>
</evidence>
<dbReference type="GO" id="GO:0008449">
    <property type="term" value="F:N-acetylglucosamine-6-sulfatase activity"/>
    <property type="evidence" value="ECO:0007669"/>
    <property type="project" value="InterPro"/>
</dbReference>
<evidence type="ECO:0000256" key="7">
    <source>
        <dbReference type="SAM" id="SignalP"/>
    </source>
</evidence>
<dbReference type="OrthoDB" id="96314at2759"/>
<dbReference type="Gene3D" id="3.40.720.10">
    <property type="entry name" value="Alkaline Phosphatase, subunit A"/>
    <property type="match status" value="1"/>
</dbReference>
<comment type="PTM">
    <text evidence="6">The conversion to 3-oxoalanine (also known as C-formylglycine, FGly), of a serine or cysteine residue in prokaryotes and of a cysteine residue in eukaryotes, is critical for catalytic activity.</text>
</comment>
<dbReference type="Proteomes" id="UP000242188">
    <property type="component" value="Unassembled WGS sequence"/>
</dbReference>
<evidence type="ECO:0000256" key="5">
    <source>
        <dbReference type="ARBA" id="ARBA00023180"/>
    </source>
</evidence>
<dbReference type="InterPro" id="IPR024607">
    <property type="entry name" value="Sulfatase_CS"/>
</dbReference>
<organism evidence="9 10">
    <name type="scientific">Mizuhopecten yessoensis</name>
    <name type="common">Japanese scallop</name>
    <name type="synonym">Patinopecten yessoensis</name>
    <dbReference type="NCBI Taxonomy" id="6573"/>
    <lineage>
        <taxon>Eukaryota</taxon>
        <taxon>Metazoa</taxon>
        <taxon>Spiralia</taxon>
        <taxon>Lophotrochozoa</taxon>
        <taxon>Mollusca</taxon>
        <taxon>Bivalvia</taxon>
        <taxon>Autobranchia</taxon>
        <taxon>Pteriomorphia</taxon>
        <taxon>Pectinida</taxon>
        <taxon>Pectinoidea</taxon>
        <taxon>Pectinidae</taxon>
        <taxon>Mizuhopecten</taxon>
    </lineage>
</organism>
<dbReference type="GO" id="GO:0005539">
    <property type="term" value="F:glycosaminoglycan binding"/>
    <property type="evidence" value="ECO:0007669"/>
    <property type="project" value="TreeGrafter"/>
</dbReference>
<dbReference type="PIRSF" id="PIRSF036666">
    <property type="entry name" value="G6S"/>
    <property type="match status" value="1"/>
</dbReference>
<dbReference type="PANTHER" id="PTHR43108">
    <property type="entry name" value="N-ACETYLGLUCOSAMINE-6-SULFATASE FAMILY MEMBER"/>
    <property type="match status" value="1"/>
</dbReference>
<comment type="cofactor">
    <cofactor evidence="1">
        <name>Ca(2+)</name>
        <dbReference type="ChEBI" id="CHEBI:29108"/>
    </cofactor>
</comment>
<dbReference type="PANTHER" id="PTHR43108:SF8">
    <property type="entry name" value="SD21168P"/>
    <property type="match status" value="1"/>
</dbReference>
<dbReference type="STRING" id="6573.A0A210R184"/>
<evidence type="ECO:0000256" key="1">
    <source>
        <dbReference type="ARBA" id="ARBA00001913"/>
    </source>
</evidence>
<dbReference type="Pfam" id="PF00884">
    <property type="entry name" value="Sulfatase"/>
    <property type="match status" value="1"/>
</dbReference>
<dbReference type="SUPFAM" id="SSF53649">
    <property type="entry name" value="Alkaline phosphatase-like"/>
    <property type="match status" value="1"/>
</dbReference>
<reference evidence="9 10" key="1">
    <citation type="journal article" date="2017" name="Nat. Ecol. Evol.">
        <title>Scallop genome provides insights into evolution of bilaterian karyotype and development.</title>
        <authorList>
            <person name="Wang S."/>
            <person name="Zhang J."/>
            <person name="Jiao W."/>
            <person name="Li J."/>
            <person name="Xun X."/>
            <person name="Sun Y."/>
            <person name="Guo X."/>
            <person name="Huan P."/>
            <person name="Dong B."/>
            <person name="Zhang L."/>
            <person name="Hu X."/>
            <person name="Sun X."/>
            <person name="Wang J."/>
            <person name="Zhao C."/>
            <person name="Wang Y."/>
            <person name="Wang D."/>
            <person name="Huang X."/>
            <person name="Wang R."/>
            <person name="Lv J."/>
            <person name="Li Y."/>
            <person name="Zhang Z."/>
            <person name="Liu B."/>
            <person name="Lu W."/>
            <person name="Hui Y."/>
            <person name="Liang J."/>
            <person name="Zhou Z."/>
            <person name="Hou R."/>
            <person name="Li X."/>
            <person name="Liu Y."/>
            <person name="Li H."/>
            <person name="Ning X."/>
            <person name="Lin Y."/>
            <person name="Zhao L."/>
            <person name="Xing Q."/>
            <person name="Dou J."/>
            <person name="Li Y."/>
            <person name="Mao J."/>
            <person name="Guo H."/>
            <person name="Dou H."/>
            <person name="Li T."/>
            <person name="Mu C."/>
            <person name="Jiang W."/>
            <person name="Fu Q."/>
            <person name="Fu X."/>
            <person name="Miao Y."/>
            <person name="Liu J."/>
            <person name="Yu Q."/>
            <person name="Li R."/>
            <person name="Liao H."/>
            <person name="Li X."/>
            <person name="Kong Y."/>
            <person name="Jiang Z."/>
            <person name="Chourrout D."/>
            <person name="Li R."/>
            <person name="Bao Z."/>
        </authorList>
    </citation>
    <scope>NUCLEOTIDE SEQUENCE [LARGE SCALE GENOMIC DNA]</scope>
    <source>
        <strain evidence="9 10">PY_sf001</strain>
    </source>
</reference>
<keyword evidence="3 7" id="KW-0732">Signal</keyword>
<dbReference type="GO" id="GO:0030203">
    <property type="term" value="P:glycosaminoglycan metabolic process"/>
    <property type="evidence" value="ECO:0007669"/>
    <property type="project" value="InterPro"/>
</dbReference>
<keyword evidence="10" id="KW-1185">Reference proteome</keyword>
<dbReference type="PROSITE" id="PS00149">
    <property type="entry name" value="SULFATASE_2"/>
    <property type="match status" value="1"/>
</dbReference>